<comment type="subcellular location">
    <subcellularLocation>
        <location evidence="1">Membrane</location>
        <topology evidence="1">Multi-pass membrane protein</topology>
    </subcellularLocation>
</comment>
<dbReference type="GO" id="GO:0005886">
    <property type="term" value="C:plasma membrane"/>
    <property type="evidence" value="ECO:0007669"/>
    <property type="project" value="TreeGrafter"/>
</dbReference>
<keyword evidence="7" id="KW-0868">Chloride</keyword>
<dbReference type="InterPro" id="IPR014743">
    <property type="entry name" value="Cl-channel_core"/>
</dbReference>
<dbReference type="Proteomes" id="UP000000709">
    <property type="component" value="Unassembled WGS sequence"/>
</dbReference>
<proteinExistence type="predicted"/>
<keyword evidence="3 8" id="KW-0812">Transmembrane</keyword>
<dbReference type="EMBL" id="GL996505">
    <property type="protein sequence ID" value="EGW30486.1"/>
    <property type="molecule type" value="Genomic_DNA"/>
</dbReference>
<evidence type="ECO:0000256" key="4">
    <source>
        <dbReference type="ARBA" id="ARBA00022989"/>
    </source>
</evidence>
<gene>
    <name evidence="9" type="ORF">SPAPADRAFT_63307</name>
</gene>
<evidence type="ECO:0000313" key="10">
    <source>
        <dbReference type="Proteomes" id="UP000000709"/>
    </source>
</evidence>
<dbReference type="InterPro" id="IPR001807">
    <property type="entry name" value="ClC"/>
</dbReference>
<keyword evidence="5" id="KW-0406">Ion transport</keyword>
<evidence type="ECO:0000256" key="8">
    <source>
        <dbReference type="SAM" id="Phobius"/>
    </source>
</evidence>
<evidence type="ECO:0000256" key="2">
    <source>
        <dbReference type="ARBA" id="ARBA00022448"/>
    </source>
</evidence>
<dbReference type="PANTHER" id="PTHR45711">
    <property type="entry name" value="CHLORIDE CHANNEL PROTEIN"/>
    <property type="match status" value="1"/>
</dbReference>
<dbReference type="OMA" id="ISCCIIN"/>
<keyword evidence="2" id="KW-0813">Transport</keyword>
<dbReference type="Gene3D" id="1.10.3080.10">
    <property type="entry name" value="Clc chloride channel"/>
    <property type="match status" value="1"/>
</dbReference>
<feature type="transmembrane region" description="Helical" evidence="8">
    <location>
        <begin position="105"/>
        <end position="125"/>
    </location>
</feature>
<evidence type="ECO:0000256" key="3">
    <source>
        <dbReference type="ARBA" id="ARBA00022692"/>
    </source>
</evidence>
<reference evidence="9 10" key="1">
    <citation type="journal article" date="2011" name="Proc. Natl. Acad. Sci. U.S.A.">
        <title>Comparative genomics of xylose-fermenting fungi for enhanced biofuel production.</title>
        <authorList>
            <person name="Wohlbach D.J."/>
            <person name="Kuo A."/>
            <person name="Sato T.K."/>
            <person name="Potts K.M."/>
            <person name="Salamov A.A."/>
            <person name="LaButti K.M."/>
            <person name="Sun H."/>
            <person name="Clum A."/>
            <person name="Pangilinan J.L."/>
            <person name="Lindquist E.A."/>
            <person name="Lucas S."/>
            <person name="Lapidus A."/>
            <person name="Jin M."/>
            <person name="Gunawan C."/>
            <person name="Balan V."/>
            <person name="Dale B.E."/>
            <person name="Jeffries T.W."/>
            <person name="Zinkel R."/>
            <person name="Barry K.W."/>
            <person name="Grigoriev I.V."/>
            <person name="Gasch A.P."/>
        </authorList>
    </citation>
    <scope>NUCLEOTIDE SEQUENCE [LARGE SCALE GENOMIC DNA]</scope>
    <source>
        <strain evidence="10">NRRL Y-27907 / 11-Y1</strain>
    </source>
</reference>
<sequence length="501" mass="56117">MNSYFMPMKILWNSFVSATIAVVILTGFKLITDGKNFAEQDLFQVNFGNFSWLFMELGPFLILGILGGLYGYSFTKLNRYFANFRHVVRRRVCSMLRVSLEYGTYVEISIIVVITGLLNFPIPLARLSLNTYLKLIFQDCTDSADEQFICNTSTSGSIIKLGYIALQGFFLSAYSYGLDLPGGILMPTLVIGATTGRALGIIAQVIQSHFSWDSLATCTAKSCLVSPSSYAVIGAASFMTGITKLTMCVVVIMFEMTGAVTYVLPIMFGVMTSKFTNDWLCTKNIYDTELLSFNRNENGGVNSGKGTGLVTFSTLTTTEKAKLPDVTVQHVMIPLHRMKCLCIHPEVPYTVASIYNFTKDTHEMYPVITSYEDPTYFGYVSKQELLDSLNNLPSTPIQIVVPQVENYDMSTPKLELFPQKQIIVANPKTQLNLIIHEFEKLYINYMCILQDGKLAGFIDRFILTKLIESDTVVEPECFSDVDDDIELSDLRLNRKSIELIT</sequence>
<evidence type="ECO:0000256" key="5">
    <source>
        <dbReference type="ARBA" id="ARBA00023065"/>
    </source>
</evidence>
<dbReference type="eggNOG" id="KOG0475">
    <property type="taxonomic scope" value="Eukaryota"/>
</dbReference>
<dbReference type="SUPFAM" id="SSF81340">
    <property type="entry name" value="Clc chloride channel"/>
    <property type="match status" value="1"/>
</dbReference>
<dbReference type="GO" id="GO:0005794">
    <property type="term" value="C:Golgi apparatus"/>
    <property type="evidence" value="ECO:0007669"/>
    <property type="project" value="TreeGrafter"/>
</dbReference>
<keyword evidence="4 8" id="KW-1133">Transmembrane helix</keyword>
<dbReference type="GO" id="GO:0005247">
    <property type="term" value="F:voltage-gated chloride channel activity"/>
    <property type="evidence" value="ECO:0007669"/>
    <property type="project" value="TreeGrafter"/>
</dbReference>
<organism evidence="10">
    <name type="scientific">Spathaspora passalidarum (strain NRRL Y-27907 / 11-Y1)</name>
    <dbReference type="NCBI Taxonomy" id="619300"/>
    <lineage>
        <taxon>Eukaryota</taxon>
        <taxon>Fungi</taxon>
        <taxon>Dikarya</taxon>
        <taxon>Ascomycota</taxon>
        <taxon>Saccharomycotina</taxon>
        <taxon>Pichiomycetes</taxon>
        <taxon>Debaryomycetaceae</taxon>
        <taxon>Spathaspora</taxon>
    </lineage>
</organism>
<keyword evidence="6 8" id="KW-0472">Membrane</keyword>
<evidence type="ECO:0000313" key="9">
    <source>
        <dbReference type="EMBL" id="EGW30486.1"/>
    </source>
</evidence>
<dbReference type="Pfam" id="PF00654">
    <property type="entry name" value="Voltage_CLC"/>
    <property type="match status" value="1"/>
</dbReference>
<name>G3AUB0_SPAPN</name>
<dbReference type="HOGENOM" id="CLU_003181_2_2_1"/>
<evidence type="ECO:0008006" key="11">
    <source>
        <dbReference type="Google" id="ProtNLM"/>
    </source>
</evidence>
<feature type="transmembrane region" description="Helical" evidence="8">
    <location>
        <begin position="245"/>
        <end position="268"/>
    </location>
</feature>
<evidence type="ECO:0000256" key="7">
    <source>
        <dbReference type="ARBA" id="ARBA00023214"/>
    </source>
</evidence>
<dbReference type="SUPFAM" id="SSF54631">
    <property type="entry name" value="CBS-domain pair"/>
    <property type="match status" value="1"/>
</dbReference>
<dbReference type="PANTHER" id="PTHR45711:SF6">
    <property type="entry name" value="CHLORIDE CHANNEL PROTEIN"/>
    <property type="match status" value="1"/>
</dbReference>
<dbReference type="InParanoid" id="G3AUB0"/>
<dbReference type="OrthoDB" id="44789at2759"/>
<feature type="transmembrane region" description="Helical" evidence="8">
    <location>
        <begin position="52"/>
        <end position="72"/>
    </location>
</feature>
<evidence type="ECO:0000256" key="1">
    <source>
        <dbReference type="ARBA" id="ARBA00004141"/>
    </source>
</evidence>
<dbReference type="PRINTS" id="PR00762">
    <property type="entry name" value="CLCHANNEL"/>
</dbReference>
<dbReference type="GO" id="GO:0005769">
    <property type="term" value="C:early endosome"/>
    <property type="evidence" value="ECO:0007669"/>
    <property type="project" value="TreeGrafter"/>
</dbReference>
<dbReference type="RefSeq" id="XP_007377457.1">
    <property type="nucleotide sequence ID" value="XM_007377395.1"/>
</dbReference>
<dbReference type="InterPro" id="IPR046342">
    <property type="entry name" value="CBS_dom_sf"/>
</dbReference>
<dbReference type="KEGG" id="spaa:SPAPADRAFT_63307"/>
<dbReference type="GeneID" id="18874698"/>
<evidence type="ECO:0000256" key="6">
    <source>
        <dbReference type="ARBA" id="ARBA00023136"/>
    </source>
</evidence>
<accession>G3AUB0</accession>
<dbReference type="AlphaFoldDB" id="G3AUB0"/>
<protein>
    <recommendedName>
        <fullName evidence="11">Chloride channel protein</fullName>
    </recommendedName>
</protein>
<feature type="transmembrane region" description="Helical" evidence="8">
    <location>
        <begin position="12"/>
        <end position="31"/>
    </location>
</feature>
<keyword evidence="10" id="KW-1185">Reference proteome</keyword>